<organism evidence="4 5">
    <name type="scientific">Ureibacillus galli</name>
    <dbReference type="NCBI Taxonomy" id="2762222"/>
    <lineage>
        <taxon>Bacteria</taxon>
        <taxon>Bacillati</taxon>
        <taxon>Bacillota</taxon>
        <taxon>Bacilli</taxon>
        <taxon>Bacillales</taxon>
        <taxon>Caryophanaceae</taxon>
        <taxon>Ureibacillus</taxon>
    </lineage>
</organism>
<dbReference type="EMBL" id="JACSQA010000002">
    <property type="protein sequence ID" value="MBD8025631.1"/>
    <property type="molecule type" value="Genomic_DNA"/>
</dbReference>
<dbReference type="Pfam" id="PF13542">
    <property type="entry name" value="HTH_Tnp_ISL3"/>
    <property type="match status" value="1"/>
</dbReference>
<feature type="domain" description="Transposase IS204/IS1001/IS1096/IS1165 DDE" evidence="1">
    <location>
        <begin position="152"/>
        <end position="390"/>
    </location>
</feature>
<accession>A0ABR8X9Q6</accession>
<proteinExistence type="predicted"/>
<feature type="domain" description="Transposase IS204/IS1001/IS1096/IS1165 zinc-finger" evidence="3">
    <location>
        <begin position="37"/>
        <end position="81"/>
    </location>
</feature>
<dbReference type="RefSeq" id="WP_191706166.1">
    <property type="nucleotide sequence ID" value="NZ_JACSQA010000002.1"/>
</dbReference>
<evidence type="ECO:0000259" key="2">
    <source>
        <dbReference type="Pfam" id="PF13542"/>
    </source>
</evidence>
<dbReference type="PANTHER" id="PTHR33498">
    <property type="entry name" value="TRANSPOSASE FOR INSERTION SEQUENCE ELEMENT IS1557"/>
    <property type="match status" value="1"/>
</dbReference>
<dbReference type="PANTHER" id="PTHR33498:SF1">
    <property type="entry name" value="TRANSPOSASE FOR INSERTION SEQUENCE ELEMENT IS1557"/>
    <property type="match status" value="1"/>
</dbReference>
<feature type="domain" description="Transposase IS204/IS1001/IS1096/IS1165 helix-turn-helix" evidence="2">
    <location>
        <begin position="87"/>
        <end position="138"/>
    </location>
</feature>
<dbReference type="InterPro" id="IPR029261">
    <property type="entry name" value="Transposase_Znf"/>
</dbReference>
<evidence type="ECO:0000313" key="5">
    <source>
        <dbReference type="Proteomes" id="UP000640930"/>
    </source>
</evidence>
<dbReference type="Pfam" id="PF14690">
    <property type="entry name" value="Zn_ribbon_ISL3"/>
    <property type="match status" value="1"/>
</dbReference>
<evidence type="ECO:0000313" key="4">
    <source>
        <dbReference type="EMBL" id="MBD8025631.1"/>
    </source>
</evidence>
<evidence type="ECO:0000259" key="3">
    <source>
        <dbReference type="Pfam" id="PF14690"/>
    </source>
</evidence>
<gene>
    <name evidence="4" type="ORF">H9636_03080</name>
</gene>
<name>A0ABR8X9Q6_9BACL</name>
<keyword evidence="5" id="KW-1185">Reference proteome</keyword>
<dbReference type="InterPro" id="IPR047951">
    <property type="entry name" value="Transpos_ISL3"/>
</dbReference>
<dbReference type="InterPro" id="IPR032877">
    <property type="entry name" value="Transposase_HTH"/>
</dbReference>
<protein>
    <submittedName>
        <fullName evidence="4">ISL3 family transposase</fullName>
    </submittedName>
</protein>
<reference evidence="4 5" key="1">
    <citation type="submission" date="2020-08" db="EMBL/GenBank/DDBJ databases">
        <title>A Genomic Blueprint of the Chicken Gut Microbiome.</title>
        <authorList>
            <person name="Gilroy R."/>
            <person name="Ravi A."/>
            <person name="Getino M."/>
            <person name="Pursley I."/>
            <person name="Horton D.L."/>
            <person name="Alikhan N.-F."/>
            <person name="Baker D."/>
            <person name="Gharbi K."/>
            <person name="Hall N."/>
            <person name="Watson M."/>
            <person name="Adriaenssens E.M."/>
            <person name="Foster-Nyarko E."/>
            <person name="Jarju S."/>
            <person name="Secka A."/>
            <person name="Antonio M."/>
            <person name="Oren A."/>
            <person name="Chaudhuri R."/>
            <person name="La Ragione R.M."/>
            <person name="Hildebrand F."/>
            <person name="Pallen M.J."/>
        </authorList>
    </citation>
    <scope>NUCLEOTIDE SEQUENCE [LARGE SCALE GENOMIC DNA]</scope>
    <source>
        <strain evidence="4 5">Re31</strain>
    </source>
</reference>
<sequence>MQMNFNMNIPGLKGVTVHKVEEMGERIVLHVSIPKKEHQCPACKNITSKVHDYRIQKINHLKWFERLTVLFYKRRRYVCQCGKRFSEKSPFVDKYQRFSKEWNQVVRIRSIKAKTFKEAAEVLGTSSSTVIRRFKEVVKEQLNEGVHLPKCIAIDEYKADTDAGTYQLIIANAETHEPIDILPNRRKETIKDYLMKYGADVEIVVMDMNPSFKAAVRKALNRPIIIADRFHYCRYIYWALDEVRRNVQKEWHAYDRKKCKKMRHVLYKRFDKLTETNRWYLNRYIGMSKELKQAYELKEAYCEWFDWAKTSNDLIEIKKRLEAFYRKVEKANIPAFLKAIQTLKNWQVEILNSLSFGYLNGFLEGINNKSKVLKRNAYGFRSYEHFKAKILLNNLSKKIGIHLG</sequence>
<dbReference type="Pfam" id="PF01610">
    <property type="entry name" value="DDE_Tnp_ISL3"/>
    <property type="match status" value="1"/>
</dbReference>
<evidence type="ECO:0000259" key="1">
    <source>
        <dbReference type="Pfam" id="PF01610"/>
    </source>
</evidence>
<dbReference type="NCBIfam" id="NF033550">
    <property type="entry name" value="transpos_ISL3"/>
    <property type="match status" value="1"/>
</dbReference>
<dbReference type="Proteomes" id="UP000640930">
    <property type="component" value="Unassembled WGS sequence"/>
</dbReference>
<comment type="caution">
    <text evidence="4">The sequence shown here is derived from an EMBL/GenBank/DDBJ whole genome shotgun (WGS) entry which is preliminary data.</text>
</comment>
<dbReference type="InterPro" id="IPR002560">
    <property type="entry name" value="Transposase_DDE"/>
</dbReference>